<evidence type="ECO:0000313" key="5">
    <source>
        <dbReference type="Proteomes" id="UP000321805"/>
    </source>
</evidence>
<dbReference type="KEGG" id="bsol:FSW04_22685"/>
<dbReference type="InterPro" id="IPR058245">
    <property type="entry name" value="NreC/VraR/RcsB-like_REC"/>
</dbReference>
<dbReference type="InterPro" id="IPR001789">
    <property type="entry name" value="Sig_transdc_resp-reg_receiver"/>
</dbReference>
<sequence>MSAVRVLLCDDAAELRALLRWVFERGEDAEIVGEAGTSDAALDLTADLDPDVIVLDLQMPSLSPAELLRAMADIAPGTPIVTFSGFEPELVARAQARLVTLHIPKTTDLELVREAVVEVGRRRA</sequence>
<keyword evidence="1" id="KW-0238">DNA-binding</keyword>
<dbReference type="SUPFAM" id="SSF52172">
    <property type="entry name" value="CheY-like"/>
    <property type="match status" value="1"/>
</dbReference>
<dbReference type="PANTHER" id="PTHR43214">
    <property type="entry name" value="TWO-COMPONENT RESPONSE REGULATOR"/>
    <property type="match status" value="1"/>
</dbReference>
<keyword evidence="5" id="KW-1185">Reference proteome</keyword>
<organism evidence="4 5">
    <name type="scientific">Baekduia soli</name>
    <dbReference type="NCBI Taxonomy" id="496014"/>
    <lineage>
        <taxon>Bacteria</taxon>
        <taxon>Bacillati</taxon>
        <taxon>Actinomycetota</taxon>
        <taxon>Thermoleophilia</taxon>
        <taxon>Solirubrobacterales</taxon>
        <taxon>Baekduiaceae</taxon>
        <taxon>Baekduia</taxon>
    </lineage>
</organism>
<dbReference type="OrthoDB" id="5244552at2"/>
<dbReference type="CDD" id="cd17535">
    <property type="entry name" value="REC_NarL-like"/>
    <property type="match status" value="1"/>
</dbReference>
<dbReference type="InterPro" id="IPR039420">
    <property type="entry name" value="WalR-like"/>
</dbReference>
<evidence type="ECO:0000256" key="1">
    <source>
        <dbReference type="ARBA" id="ARBA00023125"/>
    </source>
</evidence>
<feature type="modified residue" description="4-aspartylphosphate" evidence="2">
    <location>
        <position position="56"/>
    </location>
</feature>
<name>A0A5B8UBU0_9ACTN</name>
<dbReference type="GO" id="GO:0003677">
    <property type="term" value="F:DNA binding"/>
    <property type="evidence" value="ECO:0007669"/>
    <property type="project" value="UniProtKB-KW"/>
</dbReference>
<dbReference type="GO" id="GO:0000160">
    <property type="term" value="P:phosphorelay signal transduction system"/>
    <property type="evidence" value="ECO:0007669"/>
    <property type="project" value="InterPro"/>
</dbReference>
<evidence type="ECO:0000313" key="4">
    <source>
        <dbReference type="EMBL" id="QEC50102.1"/>
    </source>
</evidence>
<dbReference type="EMBL" id="CP042430">
    <property type="protein sequence ID" value="QEC50102.1"/>
    <property type="molecule type" value="Genomic_DNA"/>
</dbReference>
<dbReference type="SMART" id="SM00448">
    <property type="entry name" value="REC"/>
    <property type="match status" value="1"/>
</dbReference>
<dbReference type="PROSITE" id="PS50110">
    <property type="entry name" value="RESPONSE_REGULATORY"/>
    <property type="match status" value="1"/>
</dbReference>
<dbReference type="Gene3D" id="3.40.50.2300">
    <property type="match status" value="1"/>
</dbReference>
<dbReference type="Pfam" id="PF00072">
    <property type="entry name" value="Response_reg"/>
    <property type="match status" value="1"/>
</dbReference>
<feature type="domain" description="Response regulatory" evidence="3">
    <location>
        <begin position="5"/>
        <end position="120"/>
    </location>
</feature>
<dbReference type="Proteomes" id="UP000321805">
    <property type="component" value="Chromosome"/>
</dbReference>
<proteinExistence type="predicted"/>
<dbReference type="InterPro" id="IPR011006">
    <property type="entry name" value="CheY-like_superfamily"/>
</dbReference>
<evidence type="ECO:0000259" key="3">
    <source>
        <dbReference type="PROSITE" id="PS50110"/>
    </source>
</evidence>
<gene>
    <name evidence="4" type="ORF">FSW04_22685</name>
</gene>
<accession>A0A5B8UBU0</accession>
<keyword evidence="2" id="KW-0597">Phosphoprotein</keyword>
<dbReference type="PANTHER" id="PTHR43214:SF42">
    <property type="entry name" value="TRANSCRIPTIONAL REGULATORY PROTEIN DESR"/>
    <property type="match status" value="1"/>
</dbReference>
<dbReference type="AlphaFoldDB" id="A0A5B8UBU0"/>
<protein>
    <submittedName>
        <fullName evidence="4">Response regulator transcription factor</fullName>
    </submittedName>
</protein>
<dbReference type="RefSeq" id="WP_146922465.1">
    <property type="nucleotide sequence ID" value="NZ_CP042430.1"/>
</dbReference>
<reference evidence="4 5" key="1">
    <citation type="journal article" date="2018" name="J. Microbiol.">
        <title>Baekduia soli gen. nov., sp. nov., a novel bacterium isolated from the soil of Baekdu Mountain and proposal of a novel family name, Baekduiaceae fam. nov.</title>
        <authorList>
            <person name="An D.S."/>
            <person name="Siddiqi M.Z."/>
            <person name="Kim K.H."/>
            <person name="Yu H.S."/>
            <person name="Im W.T."/>
        </authorList>
    </citation>
    <scope>NUCLEOTIDE SEQUENCE [LARGE SCALE GENOMIC DNA]</scope>
    <source>
        <strain evidence="4 5">BR7-21</strain>
    </source>
</reference>
<evidence type="ECO:0000256" key="2">
    <source>
        <dbReference type="PROSITE-ProRule" id="PRU00169"/>
    </source>
</evidence>